<reference evidence="2 3" key="1">
    <citation type="submission" date="2015-08" db="EMBL/GenBank/DDBJ databases">
        <title>Next Generation Sequencing and Analysis of the Genome of Puccinia sorghi L Schw, the Causal Agent of Maize Common Rust.</title>
        <authorList>
            <person name="Rochi L."/>
            <person name="Burguener G."/>
            <person name="Darino M."/>
            <person name="Turjanski A."/>
            <person name="Kreff E."/>
            <person name="Dieguez M.J."/>
            <person name="Sacco F."/>
        </authorList>
    </citation>
    <scope>NUCLEOTIDE SEQUENCE [LARGE SCALE GENOMIC DNA]</scope>
    <source>
        <strain evidence="2 3">RO10H11247</strain>
    </source>
</reference>
<sequence length="844" mass="95628">MCTCFLHFWPGDKRWCSLALRWILSYSPQHTTIVVKMNSLLLILDYSLKLVSARIPPLKISQSVQVLAKSSFPILSISYLEPSVIEAIRGLNFDFTVIVPGISIGSLKFHTHAFFQFLFLLPPKIHIKPASEVFSSLEMKYLIFDILWSRLSYQKLNTATQKSGTPIYSLSNLPQDLKTQNSDLGRFSNIKPQFYHMKIFNNQNHYLYAIIFLIIMTIPLVSISNWVFLCESLLHNHMLSLHSLSSFYYEYHLLFPESLSIISPLEIKSYFLALVRVSLRIIIATYFTYLVYSSIQSGQKFLNNLYPYFILFYPLISEITLKIIIHKSICNSFFFSFLYKNLFHTTPTQGGRSKIHMEKQTLSAICHGELKLMSSSTSNSRLLEVLAHFCNIAGPFFLNLHYWKMSATCSASAINLYQTGLAQPFLHRLLEDPSIGRINLISCVLDVSINPFFSILSEVFNISHLAAVGQWKVLKLAILVYEGENDYYQRNESAKLIGKAQRMAQNRKEEHQLHPSPTTIVESLVHKLSMSKCCQCAYLWHQPDFIYNIARSCFSQLWMSKGLEILKCFQQDSNASPLIKGTYTSNQARSASILAFWLRSSVVSVLISVITEYQLITLIFAMPPATTWLARVAGTMAMGLHYSLVLSGNSSLLPLTSTWRLVHFSGCALLTSSMLSIDHQKMVKLISALGATELPNQSSESMQVFVRLPTGRASCRLNHGKTINQSITGGDLQCAIRCSQESLDCRLKGDQPAAVGLGGNAGLYPYIQSWMNTSCIVIYDDLAGNYSKPQVPAQLDTQMKCGALREKAREEEREKEEKEEEGIIHTHFERTVSLPIHFLICCFP</sequence>
<feature type="transmembrane region" description="Helical" evidence="1">
    <location>
        <begin position="305"/>
        <end position="325"/>
    </location>
</feature>
<keyword evidence="1" id="KW-0812">Transmembrane</keyword>
<evidence type="ECO:0000313" key="3">
    <source>
        <dbReference type="Proteomes" id="UP000037035"/>
    </source>
</evidence>
<dbReference type="EMBL" id="LAVV01007358">
    <property type="protein sequence ID" value="KNZ56201.1"/>
    <property type="molecule type" value="Genomic_DNA"/>
</dbReference>
<organism evidence="2 3">
    <name type="scientific">Puccinia sorghi</name>
    <dbReference type="NCBI Taxonomy" id="27349"/>
    <lineage>
        <taxon>Eukaryota</taxon>
        <taxon>Fungi</taxon>
        <taxon>Dikarya</taxon>
        <taxon>Basidiomycota</taxon>
        <taxon>Pucciniomycotina</taxon>
        <taxon>Pucciniomycetes</taxon>
        <taxon>Pucciniales</taxon>
        <taxon>Pucciniaceae</taxon>
        <taxon>Puccinia</taxon>
    </lineage>
</organism>
<evidence type="ECO:0000313" key="2">
    <source>
        <dbReference type="EMBL" id="KNZ56201.1"/>
    </source>
</evidence>
<feature type="transmembrane region" description="Helical" evidence="1">
    <location>
        <begin position="206"/>
        <end position="229"/>
    </location>
</feature>
<dbReference type="VEuPathDB" id="FungiDB:VP01_246g2"/>
<name>A0A0L6V5X6_9BASI</name>
<proteinExistence type="predicted"/>
<dbReference type="Proteomes" id="UP000037035">
    <property type="component" value="Unassembled WGS sequence"/>
</dbReference>
<comment type="caution">
    <text evidence="2">The sequence shown here is derived from an EMBL/GenBank/DDBJ whole genome shotgun (WGS) entry which is preliminary data.</text>
</comment>
<feature type="transmembrane region" description="Helical" evidence="1">
    <location>
        <begin position="270"/>
        <end position="293"/>
    </location>
</feature>
<accession>A0A0L6V5X6</accession>
<keyword evidence="1" id="KW-1133">Transmembrane helix</keyword>
<gene>
    <name evidence="2" type="ORF">VP01_246g2</name>
</gene>
<dbReference type="AlphaFoldDB" id="A0A0L6V5X6"/>
<keyword evidence="1" id="KW-0472">Membrane</keyword>
<keyword evidence="3" id="KW-1185">Reference proteome</keyword>
<protein>
    <submittedName>
        <fullName evidence="2">Uncharacterized protein</fullName>
    </submittedName>
</protein>
<evidence type="ECO:0000256" key="1">
    <source>
        <dbReference type="SAM" id="Phobius"/>
    </source>
</evidence>